<name>A0ABV9MDT2_9BACL</name>
<dbReference type="SUPFAM" id="SSF56281">
    <property type="entry name" value="Metallo-hydrolase/oxidoreductase"/>
    <property type="match status" value="1"/>
</dbReference>
<dbReference type="RefSeq" id="WP_377279159.1">
    <property type="nucleotide sequence ID" value="NZ_JBHSGL010000005.1"/>
</dbReference>
<comment type="caution">
    <text evidence="3">The sequence shown here is derived from an EMBL/GenBank/DDBJ whole genome shotgun (WGS) entry which is preliminary data.</text>
</comment>
<dbReference type="InterPro" id="IPR035681">
    <property type="entry name" value="ComA-like_MBL"/>
</dbReference>
<dbReference type="PANTHER" id="PTHR30619">
    <property type="entry name" value="DNA INTERNALIZATION/COMPETENCE PROTEIN COMEC/REC2"/>
    <property type="match status" value="1"/>
</dbReference>
<accession>A0ABV9MDT2</accession>
<feature type="domain" description="Metallo-beta-lactamase" evidence="2">
    <location>
        <begin position="41"/>
        <end position="236"/>
    </location>
</feature>
<organism evidence="3 4">
    <name type="scientific">Planococcus dechangensis</name>
    <dbReference type="NCBI Taxonomy" id="1176255"/>
    <lineage>
        <taxon>Bacteria</taxon>
        <taxon>Bacillati</taxon>
        <taxon>Bacillota</taxon>
        <taxon>Bacilli</taxon>
        <taxon>Bacillales</taxon>
        <taxon>Caryophanaceae</taxon>
        <taxon>Planococcus</taxon>
    </lineage>
</organism>
<evidence type="ECO:0000313" key="4">
    <source>
        <dbReference type="Proteomes" id="UP001595932"/>
    </source>
</evidence>
<sequence>MLKKILSVLMSVILVAGFVSMPTVSSAATPTMKVHFINVGQGDATYIKMPGGEDILIDGGSQGQGDKIIAYLKKQKVDDIEIMIATHPDADHIGALDEVLKAYKVEAVYAPKVSHTTNAYKNFLNAVKAEKLTIKTAKAGVKLPLKTGTAKFVGPVRDYGKTDLNNWSAVLHITYNKNKFLFTGDAEKMAESDMVKAKQTLQADVLKVGHHGAKTSSNANFLEVVKPKYGVISVGKNSYGHPSTEVLNRFKPYKTTIYRTDQKGNIIFTSTGTKITVATVK</sequence>
<proteinExistence type="predicted"/>
<evidence type="ECO:0000313" key="3">
    <source>
        <dbReference type="EMBL" id="MFC4713449.1"/>
    </source>
</evidence>
<keyword evidence="4" id="KW-1185">Reference proteome</keyword>
<dbReference type="CDD" id="cd07731">
    <property type="entry name" value="ComA-like_MBL-fold"/>
    <property type="match status" value="1"/>
</dbReference>
<dbReference type="EMBL" id="JBHSGL010000005">
    <property type="protein sequence ID" value="MFC4713449.1"/>
    <property type="molecule type" value="Genomic_DNA"/>
</dbReference>
<evidence type="ECO:0000259" key="2">
    <source>
        <dbReference type="SMART" id="SM00849"/>
    </source>
</evidence>
<protein>
    <submittedName>
        <fullName evidence="3">ComEC/Rec2 family competence protein</fullName>
    </submittedName>
</protein>
<dbReference type="Proteomes" id="UP001595932">
    <property type="component" value="Unassembled WGS sequence"/>
</dbReference>
<feature type="signal peptide" evidence="1">
    <location>
        <begin position="1"/>
        <end position="27"/>
    </location>
</feature>
<dbReference type="PANTHER" id="PTHR30619:SF7">
    <property type="entry name" value="BETA-LACTAMASE DOMAIN PROTEIN"/>
    <property type="match status" value="1"/>
</dbReference>
<gene>
    <name evidence="3" type="ORF">ACFO5U_11270</name>
</gene>
<dbReference type="InterPro" id="IPR052159">
    <property type="entry name" value="Competence_DNA_uptake"/>
</dbReference>
<dbReference type="Gene3D" id="3.60.15.10">
    <property type="entry name" value="Ribonuclease Z/Hydroxyacylglutathione hydrolase-like"/>
    <property type="match status" value="1"/>
</dbReference>
<dbReference type="Pfam" id="PF00753">
    <property type="entry name" value="Lactamase_B"/>
    <property type="match status" value="1"/>
</dbReference>
<dbReference type="InterPro" id="IPR036866">
    <property type="entry name" value="RibonucZ/Hydroxyglut_hydro"/>
</dbReference>
<reference evidence="4" key="1">
    <citation type="journal article" date="2019" name="Int. J. Syst. Evol. Microbiol.">
        <title>The Global Catalogue of Microorganisms (GCM) 10K type strain sequencing project: providing services to taxonomists for standard genome sequencing and annotation.</title>
        <authorList>
            <consortium name="The Broad Institute Genomics Platform"/>
            <consortium name="The Broad Institute Genome Sequencing Center for Infectious Disease"/>
            <person name="Wu L."/>
            <person name="Ma J."/>
        </authorList>
    </citation>
    <scope>NUCLEOTIDE SEQUENCE [LARGE SCALE GENOMIC DNA]</scope>
    <source>
        <strain evidence="4">CGMCC 1.12151</strain>
    </source>
</reference>
<feature type="chain" id="PRO_5045141800" evidence="1">
    <location>
        <begin position="28"/>
        <end position="281"/>
    </location>
</feature>
<dbReference type="SMART" id="SM00849">
    <property type="entry name" value="Lactamase_B"/>
    <property type="match status" value="1"/>
</dbReference>
<dbReference type="InterPro" id="IPR001279">
    <property type="entry name" value="Metallo-B-lactamas"/>
</dbReference>
<evidence type="ECO:0000256" key="1">
    <source>
        <dbReference type="SAM" id="SignalP"/>
    </source>
</evidence>
<keyword evidence="1" id="KW-0732">Signal</keyword>